<evidence type="ECO:0000313" key="4">
    <source>
        <dbReference type="EMBL" id="KAE8734928.1"/>
    </source>
</evidence>
<organism evidence="4 5">
    <name type="scientific">Hibiscus syriacus</name>
    <name type="common">Rose of Sharon</name>
    <dbReference type="NCBI Taxonomy" id="106335"/>
    <lineage>
        <taxon>Eukaryota</taxon>
        <taxon>Viridiplantae</taxon>
        <taxon>Streptophyta</taxon>
        <taxon>Embryophyta</taxon>
        <taxon>Tracheophyta</taxon>
        <taxon>Spermatophyta</taxon>
        <taxon>Magnoliopsida</taxon>
        <taxon>eudicotyledons</taxon>
        <taxon>Gunneridae</taxon>
        <taxon>Pentapetalae</taxon>
        <taxon>rosids</taxon>
        <taxon>malvids</taxon>
        <taxon>Malvales</taxon>
        <taxon>Malvaceae</taxon>
        <taxon>Malvoideae</taxon>
        <taxon>Hibiscus</taxon>
    </lineage>
</organism>
<dbReference type="AlphaFoldDB" id="A0A6A3D4W9"/>
<dbReference type="PANTHER" id="PTHR48007">
    <property type="entry name" value="LEUCINE-RICH REPEAT RECEPTOR-LIKE PROTEIN KINASE PXC1"/>
    <property type="match status" value="1"/>
</dbReference>
<feature type="signal peptide" evidence="2">
    <location>
        <begin position="1"/>
        <end position="21"/>
    </location>
</feature>
<proteinExistence type="predicted"/>
<accession>A0A6A3D4W9</accession>
<dbReference type="GO" id="GO:0004672">
    <property type="term" value="F:protein kinase activity"/>
    <property type="evidence" value="ECO:0007669"/>
    <property type="project" value="InterPro"/>
</dbReference>
<feature type="transmembrane region" description="Helical" evidence="1">
    <location>
        <begin position="45"/>
        <end position="63"/>
    </location>
</feature>
<dbReference type="Proteomes" id="UP000436088">
    <property type="component" value="Unassembled WGS sequence"/>
</dbReference>
<dbReference type="InterPro" id="IPR046959">
    <property type="entry name" value="PRK1-6/SRF4-like"/>
</dbReference>
<dbReference type="Gene3D" id="1.10.510.10">
    <property type="entry name" value="Transferase(Phosphotransferase) domain 1"/>
    <property type="match status" value="1"/>
</dbReference>
<evidence type="ECO:0000256" key="2">
    <source>
        <dbReference type="SAM" id="SignalP"/>
    </source>
</evidence>
<comment type="caution">
    <text evidence="4">The sequence shown here is derived from an EMBL/GenBank/DDBJ whole genome shotgun (WGS) entry which is preliminary data.</text>
</comment>
<dbReference type="PANTHER" id="PTHR48007:SF77">
    <property type="entry name" value="PROTEIN KINASE DOMAIN-CONTAINING PROTEIN"/>
    <property type="match status" value="1"/>
</dbReference>
<dbReference type="PROSITE" id="PS50011">
    <property type="entry name" value="PROTEIN_KINASE_DOM"/>
    <property type="match status" value="1"/>
</dbReference>
<sequence>MFWKGLICIAVVTGLAAVCTGRQNETAAGPPRESSEEDSNKLLLTLLPLFLGFGVFCVFLYCMSKRAYTRRTEDEIPIALKESPRKLAPADAIREVRPEGGHQQLVFFAEDHETFKLDDLLAASAYLQSQSSCTSFYKVLLKNNATYAVKRLKKLQAFIHQSFDNQESIPHGNLELSNILLSDNMEPLISEYGISSLLDPKQNSLFSSWLYSAGEKFIRTRQCFSFRVILLELLSGKTEEKTGVDLPRSVGTMCVLHSPQDRPTTAEVEQQIDKALLAHEDCSISSMSSLTSSHPDCCMLHSVIPETWDTPGSNY</sequence>
<feature type="chain" id="PRO_5025509846" evidence="2">
    <location>
        <begin position="22"/>
        <end position="315"/>
    </location>
</feature>
<keyword evidence="1" id="KW-0472">Membrane</keyword>
<name>A0A6A3D4W9_HIBSY</name>
<dbReference type="GO" id="GO:0005524">
    <property type="term" value="F:ATP binding"/>
    <property type="evidence" value="ECO:0007669"/>
    <property type="project" value="InterPro"/>
</dbReference>
<keyword evidence="2" id="KW-0732">Signal</keyword>
<evidence type="ECO:0000259" key="3">
    <source>
        <dbReference type="PROSITE" id="PS50011"/>
    </source>
</evidence>
<keyword evidence="1" id="KW-1133">Transmembrane helix</keyword>
<dbReference type="InterPro" id="IPR011009">
    <property type="entry name" value="Kinase-like_dom_sf"/>
</dbReference>
<reference evidence="4" key="1">
    <citation type="submission" date="2019-09" db="EMBL/GenBank/DDBJ databases">
        <title>Draft genome information of white flower Hibiscus syriacus.</title>
        <authorList>
            <person name="Kim Y.-M."/>
        </authorList>
    </citation>
    <scope>NUCLEOTIDE SEQUENCE [LARGE SCALE GENOMIC DNA]</scope>
    <source>
        <strain evidence="4">YM2019G1</strain>
    </source>
</reference>
<protein>
    <submittedName>
        <fullName evidence="4">RNA-binding family protein isoform 1</fullName>
    </submittedName>
</protein>
<dbReference type="SUPFAM" id="SSF56112">
    <property type="entry name" value="Protein kinase-like (PK-like)"/>
    <property type="match status" value="1"/>
</dbReference>
<evidence type="ECO:0000256" key="1">
    <source>
        <dbReference type="SAM" id="Phobius"/>
    </source>
</evidence>
<evidence type="ECO:0000313" key="5">
    <source>
        <dbReference type="Proteomes" id="UP000436088"/>
    </source>
</evidence>
<keyword evidence="1" id="KW-0812">Transmembrane</keyword>
<dbReference type="InterPro" id="IPR000719">
    <property type="entry name" value="Prot_kinase_dom"/>
</dbReference>
<feature type="domain" description="Protein kinase" evidence="3">
    <location>
        <begin position="45"/>
        <end position="304"/>
    </location>
</feature>
<dbReference type="EMBL" id="VEPZ02000051">
    <property type="protein sequence ID" value="KAE8734928.1"/>
    <property type="molecule type" value="Genomic_DNA"/>
</dbReference>
<gene>
    <name evidence="4" type="ORF">F3Y22_tig00000646pilonHSYRG00011</name>
</gene>
<keyword evidence="5" id="KW-1185">Reference proteome</keyword>